<feature type="non-terminal residue" evidence="2">
    <location>
        <position position="1"/>
    </location>
</feature>
<dbReference type="EMBL" id="CAJNIZ010044815">
    <property type="protein sequence ID" value="CAE7702008.1"/>
    <property type="molecule type" value="Genomic_DNA"/>
</dbReference>
<evidence type="ECO:0000313" key="2">
    <source>
        <dbReference type="EMBL" id="CAE7702008.1"/>
    </source>
</evidence>
<evidence type="ECO:0000313" key="3">
    <source>
        <dbReference type="Proteomes" id="UP000649617"/>
    </source>
</evidence>
<dbReference type="Proteomes" id="UP000649617">
    <property type="component" value="Unassembled WGS sequence"/>
</dbReference>
<keyword evidence="3" id="KW-1185">Reference proteome</keyword>
<proteinExistence type="predicted"/>
<protein>
    <submittedName>
        <fullName evidence="2">Uncharacterized protein</fullName>
    </submittedName>
</protein>
<sequence>SATAAARRAAAAARPSNSLKAALRAAKACWKRAEAQRLARAKRKSKVRAKSRPRTTAQPDQSVEASIEVSATLKQAESVALAAASCKEAWDAKEAVRLLRRAAALMESTQAARKQLRKAANDVLQVLDVEDPNTRSLVGDALRTFGVQ</sequence>
<gene>
    <name evidence="2" type="ORF">SPIL2461_LOCUS19753</name>
</gene>
<organism evidence="2 3">
    <name type="scientific">Symbiodinium pilosum</name>
    <name type="common">Dinoflagellate</name>
    <dbReference type="NCBI Taxonomy" id="2952"/>
    <lineage>
        <taxon>Eukaryota</taxon>
        <taxon>Sar</taxon>
        <taxon>Alveolata</taxon>
        <taxon>Dinophyceae</taxon>
        <taxon>Suessiales</taxon>
        <taxon>Symbiodiniaceae</taxon>
        <taxon>Symbiodinium</taxon>
    </lineage>
</organism>
<reference evidence="2" key="1">
    <citation type="submission" date="2021-02" db="EMBL/GenBank/DDBJ databases">
        <authorList>
            <person name="Dougan E. K."/>
            <person name="Rhodes N."/>
            <person name="Thang M."/>
            <person name="Chan C."/>
        </authorList>
    </citation>
    <scope>NUCLEOTIDE SEQUENCE</scope>
</reference>
<feature type="region of interest" description="Disordered" evidence="1">
    <location>
        <begin position="40"/>
        <end position="63"/>
    </location>
</feature>
<feature type="compositionally biased region" description="Polar residues" evidence="1">
    <location>
        <begin position="54"/>
        <end position="63"/>
    </location>
</feature>
<dbReference type="OrthoDB" id="447501at2759"/>
<name>A0A812WWE0_SYMPI</name>
<comment type="caution">
    <text evidence="2">The sequence shown here is derived from an EMBL/GenBank/DDBJ whole genome shotgun (WGS) entry which is preliminary data.</text>
</comment>
<dbReference type="AlphaFoldDB" id="A0A812WWE0"/>
<evidence type="ECO:0000256" key="1">
    <source>
        <dbReference type="SAM" id="MobiDB-lite"/>
    </source>
</evidence>
<feature type="compositionally biased region" description="Basic residues" evidence="1">
    <location>
        <begin position="40"/>
        <end position="53"/>
    </location>
</feature>
<accession>A0A812WWE0</accession>